<dbReference type="Pfam" id="PF00106">
    <property type="entry name" value="adh_short"/>
    <property type="match status" value="1"/>
</dbReference>
<comment type="caution">
    <text evidence="2">The sequence shown here is derived from an EMBL/GenBank/DDBJ whole genome shotgun (WGS) entry which is preliminary data.</text>
</comment>
<dbReference type="SUPFAM" id="SSF51735">
    <property type="entry name" value="NAD(P)-binding Rossmann-fold domains"/>
    <property type="match status" value="1"/>
</dbReference>
<dbReference type="EMBL" id="LKCW01000271">
    <property type="protein sequence ID" value="KPM35147.1"/>
    <property type="molecule type" value="Genomic_DNA"/>
</dbReference>
<dbReference type="Gene3D" id="3.40.50.720">
    <property type="entry name" value="NAD(P)-binding Rossmann-like Domain"/>
    <property type="match status" value="1"/>
</dbReference>
<keyword evidence="3" id="KW-1185">Reference proteome</keyword>
<dbReference type="PANTHER" id="PTHR43157:SF35">
    <property type="entry name" value="DEHYDROGENASE_REDUCTASE FAMILY PROTEIN, PUTATIVE-RELATED"/>
    <property type="match status" value="1"/>
</dbReference>
<reference evidence="2 3" key="1">
    <citation type="submission" date="2015-09" db="EMBL/GenBank/DDBJ databases">
        <title>Draft genome of a European isolate of the apple canker pathogen Neonectria ditissima.</title>
        <authorList>
            <person name="Gomez-Cortecero A."/>
            <person name="Harrison R.J."/>
            <person name="Armitage A.D."/>
        </authorList>
    </citation>
    <scope>NUCLEOTIDE SEQUENCE [LARGE SCALE GENOMIC DNA]</scope>
    <source>
        <strain evidence="2 3">R09/05</strain>
    </source>
</reference>
<dbReference type="InterPro" id="IPR036291">
    <property type="entry name" value="NAD(P)-bd_dom_sf"/>
</dbReference>
<dbReference type="PANTHER" id="PTHR43157">
    <property type="entry name" value="PHOSPHATIDYLINOSITOL-GLYCAN BIOSYNTHESIS CLASS F PROTEIN-RELATED"/>
    <property type="match status" value="1"/>
</dbReference>
<evidence type="ECO:0000256" key="1">
    <source>
        <dbReference type="ARBA" id="ARBA00023002"/>
    </source>
</evidence>
<evidence type="ECO:0000313" key="2">
    <source>
        <dbReference type="EMBL" id="KPM35147.1"/>
    </source>
</evidence>
<dbReference type="Proteomes" id="UP000050424">
    <property type="component" value="Unassembled WGS sequence"/>
</dbReference>
<accession>A0A0P7B535</accession>
<dbReference type="InterPro" id="IPR002347">
    <property type="entry name" value="SDR_fam"/>
</dbReference>
<proteinExistence type="predicted"/>
<dbReference type="GO" id="GO:0016491">
    <property type="term" value="F:oxidoreductase activity"/>
    <property type="evidence" value="ECO:0007669"/>
    <property type="project" value="UniProtKB-KW"/>
</dbReference>
<dbReference type="PRINTS" id="PR00081">
    <property type="entry name" value="GDHRDH"/>
</dbReference>
<sequence>MVPKSLQLAPSAYHFFQSQCAKPAAIPQGTSLAGATAIVTGGNTGLGFQCAQSLLDLGLSRLIIAVRTPAKGEAAAATLRQRAKAATVDVWQVDMLSYDSITAFAARCETLDRIDFAILNAGTVEEKFKLAPQGHETMFQVNYLSTVLLATVLLPVLKRKAPAGKPGRLTIVNSGTALMPRFDNAKTDPFLPYYDDESHFDATESYASSKALAHFWIVKLAERVRAEDVVVNLVDPGLVKGTSLHRSLNFVFKAIFTAVKSMTGRTMEQGASTFIDAAVVRGEETHGSYLMDWKIFAYNAAVYGSDGEALRDRIWKETLSALSFADIDGILDSVSK</sequence>
<dbReference type="AlphaFoldDB" id="A0A0P7B535"/>
<protein>
    <submittedName>
        <fullName evidence="2">Uncharacterized protein</fullName>
    </submittedName>
</protein>
<dbReference type="OrthoDB" id="542013at2759"/>
<gene>
    <name evidence="2" type="ORF">AK830_g11424</name>
</gene>
<evidence type="ECO:0000313" key="3">
    <source>
        <dbReference type="Proteomes" id="UP000050424"/>
    </source>
</evidence>
<organism evidence="2 3">
    <name type="scientific">Neonectria ditissima</name>
    <dbReference type="NCBI Taxonomy" id="78410"/>
    <lineage>
        <taxon>Eukaryota</taxon>
        <taxon>Fungi</taxon>
        <taxon>Dikarya</taxon>
        <taxon>Ascomycota</taxon>
        <taxon>Pezizomycotina</taxon>
        <taxon>Sordariomycetes</taxon>
        <taxon>Hypocreomycetidae</taxon>
        <taxon>Hypocreales</taxon>
        <taxon>Nectriaceae</taxon>
        <taxon>Neonectria</taxon>
    </lineage>
</organism>
<dbReference type="STRING" id="78410.A0A0P7B535"/>
<keyword evidence="1" id="KW-0560">Oxidoreductase</keyword>
<name>A0A0P7B535_9HYPO</name>